<evidence type="ECO:0000256" key="1">
    <source>
        <dbReference type="ARBA" id="ARBA00022741"/>
    </source>
</evidence>
<keyword evidence="1 3" id="KW-0547">Nucleotide-binding</keyword>
<dbReference type="AlphaFoldDB" id="A0A5L8JAP1"/>
<protein>
    <recommendedName>
        <fullName evidence="3">Nucleotide-binding protein CX802_06410</fullName>
    </recommendedName>
</protein>
<dbReference type="SUPFAM" id="SSF89963">
    <property type="entry name" value="YajQ-like"/>
    <property type="match status" value="2"/>
</dbReference>
<comment type="similarity">
    <text evidence="2 3">Belongs to the YajQ family.</text>
</comment>
<dbReference type="PANTHER" id="PTHR30476">
    <property type="entry name" value="UPF0234 PROTEIN YAJQ"/>
    <property type="match status" value="1"/>
</dbReference>
<comment type="caution">
    <text evidence="4">The sequence shown here is derived from an EMBL/GenBank/DDBJ whole genome shotgun (WGS) entry which is preliminary data.</text>
</comment>
<reference evidence="4 5" key="1">
    <citation type="submission" date="2018-06" db="EMBL/GenBank/DDBJ databases">
        <authorList>
            <consortium name="PulseNet: The National Subtyping Network for Foodborne Disease Surveillance"/>
            <person name="Tarr C.L."/>
            <person name="Trees E."/>
            <person name="Katz L.S."/>
            <person name="Carleton-Romer H.A."/>
            <person name="Stroika S."/>
            <person name="Kucerova Z."/>
            <person name="Roache K.F."/>
            <person name="Sabol A.L."/>
            <person name="Besser J."/>
            <person name="Gerner-Smidt P."/>
        </authorList>
    </citation>
    <scope>NUCLEOTIDE SEQUENCE [LARGE SCALE GENOMIC DNA]</scope>
    <source>
        <strain evidence="4 5">PNUSAC001503</strain>
    </source>
</reference>
<evidence type="ECO:0000313" key="5">
    <source>
        <dbReference type="Proteomes" id="UP000535509"/>
    </source>
</evidence>
<accession>A0A5L8JAP1</accession>
<dbReference type="Gene3D" id="3.30.70.990">
    <property type="entry name" value="YajQ-like, domain 2"/>
    <property type="match status" value="1"/>
</dbReference>
<dbReference type="InterPro" id="IPR036183">
    <property type="entry name" value="YajQ-like_sf"/>
</dbReference>
<dbReference type="InterPro" id="IPR035571">
    <property type="entry name" value="UPF0234-like_C"/>
</dbReference>
<dbReference type="GO" id="GO:0000166">
    <property type="term" value="F:nucleotide binding"/>
    <property type="evidence" value="ECO:0007669"/>
    <property type="project" value="UniProtKB-UniRule"/>
</dbReference>
<dbReference type="GO" id="GO:0005829">
    <property type="term" value="C:cytosol"/>
    <property type="evidence" value="ECO:0007669"/>
    <property type="project" value="TreeGrafter"/>
</dbReference>
<dbReference type="PANTHER" id="PTHR30476:SF0">
    <property type="entry name" value="UPF0234 PROTEIN YAJQ"/>
    <property type="match status" value="1"/>
</dbReference>
<organism evidence="4 5">
    <name type="scientific">Campylobacter fetus</name>
    <dbReference type="NCBI Taxonomy" id="196"/>
    <lineage>
        <taxon>Bacteria</taxon>
        <taxon>Pseudomonadati</taxon>
        <taxon>Campylobacterota</taxon>
        <taxon>Epsilonproteobacteria</taxon>
        <taxon>Campylobacterales</taxon>
        <taxon>Campylobacteraceae</taxon>
        <taxon>Campylobacter</taxon>
    </lineage>
</organism>
<dbReference type="NCBIfam" id="NF003819">
    <property type="entry name" value="PRK05412.1"/>
    <property type="match status" value="1"/>
</dbReference>
<dbReference type="CDD" id="cd11740">
    <property type="entry name" value="YajQ_like"/>
    <property type="match status" value="1"/>
</dbReference>
<dbReference type="Gene3D" id="3.30.70.860">
    <property type="match status" value="1"/>
</dbReference>
<dbReference type="Pfam" id="PF04461">
    <property type="entry name" value="YajQ"/>
    <property type="match status" value="1"/>
</dbReference>
<evidence type="ECO:0000313" key="4">
    <source>
        <dbReference type="EMBL" id="EAI8859459.1"/>
    </source>
</evidence>
<dbReference type="Proteomes" id="UP000535509">
    <property type="component" value="Unassembled WGS sequence"/>
</dbReference>
<gene>
    <name evidence="4" type="ORF">CX802_06410</name>
</gene>
<dbReference type="RefSeq" id="WP_002850740.1">
    <property type="nucleotide sequence ID" value="NZ_AACCWR020000028.1"/>
</dbReference>
<dbReference type="InterPro" id="IPR035570">
    <property type="entry name" value="UPF0234_N"/>
</dbReference>
<sequence length="165" mass="18337">MADEHSFDISASVDIMEVKNALETAKKEVSSRFDFKGLKAQIELNEKEKTITLISSSDSKIDALKDIVLSKLIKREIPPVAITELKRESAGGANTKCSLKLNDTLDSLNAKKITKVIKDEKLKVNASIRGEEVRVTSKSIDELQNVIKLVKDLNLELPLSFKNLK</sequence>
<dbReference type="HAMAP" id="MF_00632">
    <property type="entry name" value="UPF0234"/>
    <property type="match status" value="1"/>
</dbReference>
<dbReference type="OMA" id="DFKGVGA"/>
<name>A0A5L8JAP1_CAMFE</name>
<keyword evidence="5" id="KW-1185">Reference proteome</keyword>
<dbReference type="EMBL" id="AABTCC010000018">
    <property type="protein sequence ID" value="EAI8859459.1"/>
    <property type="molecule type" value="Genomic_DNA"/>
</dbReference>
<dbReference type="GeneID" id="61065478"/>
<evidence type="ECO:0000256" key="2">
    <source>
        <dbReference type="ARBA" id="ARBA00093450"/>
    </source>
</evidence>
<dbReference type="SMR" id="A0A5L8JAP1"/>
<comment type="function">
    <text evidence="3">Nucleotide-binding protein.</text>
</comment>
<dbReference type="InterPro" id="IPR007551">
    <property type="entry name" value="YajQ/Smlt4090-like"/>
</dbReference>
<proteinExistence type="inferred from homology"/>
<evidence type="ECO:0000256" key="3">
    <source>
        <dbReference type="HAMAP-Rule" id="MF_00632"/>
    </source>
</evidence>